<keyword evidence="3" id="KW-1185">Reference proteome</keyword>
<name>A0A5C3LKE7_9AGAR</name>
<dbReference type="EMBL" id="ML213655">
    <property type="protein sequence ID" value="TFK33112.1"/>
    <property type="molecule type" value="Genomic_DNA"/>
</dbReference>
<protein>
    <submittedName>
        <fullName evidence="2">Uncharacterized protein</fullName>
    </submittedName>
</protein>
<evidence type="ECO:0000313" key="3">
    <source>
        <dbReference type="Proteomes" id="UP000308652"/>
    </source>
</evidence>
<proteinExistence type="predicted"/>
<feature type="transmembrane region" description="Helical" evidence="1">
    <location>
        <begin position="20"/>
        <end position="40"/>
    </location>
</feature>
<evidence type="ECO:0000256" key="1">
    <source>
        <dbReference type="SAM" id="Phobius"/>
    </source>
</evidence>
<keyword evidence="1" id="KW-1133">Transmembrane helix</keyword>
<sequence>MVVHLSIRSSLCPISFLPLSYFLPSFVLFPSFLCPISLLFPTRALFQPELTPGHSCSGMQLLLTSIPVCQ</sequence>
<dbReference type="AlphaFoldDB" id="A0A5C3LKE7"/>
<gene>
    <name evidence="2" type="ORF">BDQ12DRAFT_691642</name>
</gene>
<keyword evidence="1" id="KW-0812">Transmembrane</keyword>
<organism evidence="2 3">
    <name type="scientific">Crucibulum laeve</name>
    <dbReference type="NCBI Taxonomy" id="68775"/>
    <lineage>
        <taxon>Eukaryota</taxon>
        <taxon>Fungi</taxon>
        <taxon>Dikarya</taxon>
        <taxon>Basidiomycota</taxon>
        <taxon>Agaricomycotina</taxon>
        <taxon>Agaricomycetes</taxon>
        <taxon>Agaricomycetidae</taxon>
        <taxon>Agaricales</taxon>
        <taxon>Agaricineae</taxon>
        <taxon>Nidulariaceae</taxon>
        <taxon>Crucibulum</taxon>
    </lineage>
</organism>
<reference evidence="2 3" key="1">
    <citation type="journal article" date="2019" name="Nat. Ecol. Evol.">
        <title>Megaphylogeny resolves global patterns of mushroom evolution.</title>
        <authorList>
            <person name="Varga T."/>
            <person name="Krizsan K."/>
            <person name="Foldi C."/>
            <person name="Dima B."/>
            <person name="Sanchez-Garcia M."/>
            <person name="Sanchez-Ramirez S."/>
            <person name="Szollosi G.J."/>
            <person name="Szarkandi J.G."/>
            <person name="Papp V."/>
            <person name="Albert L."/>
            <person name="Andreopoulos W."/>
            <person name="Angelini C."/>
            <person name="Antonin V."/>
            <person name="Barry K.W."/>
            <person name="Bougher N.L."/>
            <person name="Buchanan P."/>
            <person name="Buyck B."/>
            <person name="Bense V."/>
            <person name="Catcheside P."/>
            <person name="Chovatia M."/>
            <person name="Cooper J."/>
            <person name="Damon W."/>
            <person name="Desjardin D."/>
            <person name="Finy P."/>
            <person name="Geml J."/>
            <person name="Haridas S."/>
            <person name="Hughes K."/>
            <person name="Justo A."/>
            <person name="Karasinski D."/>
            <person name="Kautmanova I."/>
            <person name="Kiss B."/>
            <person name="Kocsube S."/>
            <person name="Kotiranta H."/>
            <person name="LaButti K.M."/>
            <person name="Lechner B.E."/>
            <person name="Liimatainen K."/>
            <person name="Lipzen A."/>
            <person name="Lukacs Z."/>
            <person name="Mihaltcheva S."/>
            <person name="Morgado L.N."/>
            <person name="Niskanen T."/>
            <person name="Noordeloos M.E."/>
            <person name="Ohm R.A."/>
            <person name="Ortiz-Santana B."/>
            <person name="Ovrebo C."/>
            <person name="Racz N."/>
            <person name="Riley R."/>
            <person name="Savchenko A."/>
            <person name="Shiryaev A."/>
            <person name="Soop K."/>
            <person name="Spirin V."/>
            <person name="Szebenyi C."/>
            <person name="Tomsovsky M."/>
            <person name="Tulloss R.E."/>
            <person name="Uehling J."/>
            <person name="Grigoriev I.V."/>
            <person name="Vagvolgyi C."/>
            <person name="Papp T."/>
            <person name="Martin F.M."/>
            <person name="Miettinen O."/>
            <person name="Hibbett D.S."/>
            <person name="Nagy L.G."/>
        </authorList>
    </citation>
    <scope>NUCLEOTIDE SEQUENCE [LARGE SCALE GENOMIC DNA]</scope>
    <source>
        <strain evidence="2 3">CBS 166.37</strain>
    </source>
</reference>
<accession>A0A5C3LKE7</accession>
<dbReference type="Proteomes" id="UP000308652">
    <property type="component" value="Unassembled WGS sequence"/>
</dbReference>
<evidence type="ECO:0000313" key="2">
    <source>
        <dbReference type="EMBL" id="TFK33112.1"/>
    </source>
</evidence>
<keyword evidence="1" id="KW-0472">Membrane</keyword>